<dbReference type="Proteomes" id="UP000322918">
    <property type="component" value="Unassembled WGS sequence"/>
</dbReference>
<dbReference type="GO" id="GO:0003700">
    <property type="term" value="F:DNA-binding transcription factor activity"/>
    <property type="evidence" value="ECO:0007669"/>
    <property type="project" value="InterPro"/>
</dbReference>
<dbReference type="PANTHER" id="PTHR34580">
    <property type="match status" value="1"/>
</dbReference>
<feature type="domain" description="HTH deoR-type" evidence="3">
    <location>
        <begin position="3"/>
        <end position="58"/>
    </location>
</feature>
<dbReference type="InterPro" id="IPR036388">
    <property type="entry name" value="WH-like_DNA-bd_sf"/>
</dbReference>
<dbReference type="InterPro" id="IPR028349">
    <property type="entry name" value="PafC-like"/>
</dbReference>
<reference evidence="4 5" key="1">
    <citation type="submission" date="2019-09" db="EMBL/GenBank/DDBJ databases">
        <title>Pararcticibacter amylolyticus gen. nov., sp. nov., isolated from a rottenly hemp rope, and reclassification of Pedobacter tournemirensis as Pararcticibacter tournemirensis comb. nov.</title>
        <authorList>
            <person name="Cai Y."/>
        </authorList>
    </citation>
    <scope>NUCLEOTIDE SEQUENCE [LARGE SCALE GENOMIC DNA]</scope>
    <source>
        <strain evidence="4 5">TF5-37.2-LB10</strain>
    </source>
</reference>
<keyword evidence="5" id="KW-1185">Reference proteome</keyword>
<evidence type="ECO:0000313" key="5">
    <source>
        <dbReference type="Proteomes" id="UP000322918"/>
    </source>
</evidence>
<dbReference type="OrthoDB" id="9815009at2"/>
<dbReference type="PROSITE" id="PS52050">
    <property type="entry name" value="WYL"/>
    <property type="match status" value="1"/>
</dbReference>
<evidence type="ECO:0000256" key="2">
    <source>
        <dbReference type="ARBA" id="ARBA00023163"/>
    </source>
</evidence>
<evidence type="ECO:0000259" key="3">
    <source>
        <dbReference type="PROSITE" id="PS51000"/>
    </source>
</evidence>
<dbReference type="InterPro" id="IPR013196">
    <property type="entry name" value="HTH_11"/>
</dbReference>
<dbReference type="Pfam" id="PF13280">
    <property type="entry name" value="WYL"/>
    <property type="match status" value="1"/>
</dbReference>
<keyword evidence="2" id="KW-0804">Transcription</keyword>
<proteinExistence type="predicted"/>
<accession>A0A5M9H9M2</accession>
<comment type="caution">
    <text evidence="4">The sequence shown here is derived from an EMBL/GenBank/DDBJ whole genome shotgun (WGS) entry which is preliminary data.</text>
</comment>
<dbReference type="InterPro" id="IPR001034">
    <property type="entry name" value="DeoR_HTH"/>
</dbReference>
<dbReference type="RefSeq" id="WP_141815584.1">
    <property type="nucleotide sequence ID" value="NZ_VFPL01000001.1"/>
</dbReference>
<dbReference type="EMBL" id="VWNE01000011">
    <property type="protein sequence ID" value="KAA8483626.1"/>
    <property type="molecule type" value="Genomic_DNA"/>
</dbReference>
<organism evidence="4 5">
    <name type="scientific">Arcticibacter tournemirensis</name>
    <dbReference type="NCBI Taxonomy" id="699437"/>
    <lineage>
        <taxon>Bacteria</taxon>
        <taxon>Pseudomonadati</taxon>
        <taxon>Bacteroidota</taxon>
        <taxon>Sphingobacteriia</taxon>
        <taxon>Sphingobacteriales</taxon>
        <taxon>Sphingobacteriaceae</taxon>
        <taxon>Arcticibacter</taxon>
    </lineage>
</organism>
<gene>
    <name evidence="4" type="ORF">F1649_08615</name>
</gene>
<evidence type="ECO:0000313" key="4">
    <source>
        <dbReference type="EMBL" id="KAA8483626.1"/>
    </source>
</evidence>
<dbReference type="PIRSF" id="PIRSF016838">
    <property type="entry name" value="PafC"/>
    <property type="match status" value="1"/>
</dbReference>
<dbReference type="Gene3D" id="1.10.10.10">
    <property type="entry name" value="Winged helix-like DNA-binding domain superfamily/Winged helix DNA-binding domain"/>
    <property type="match status" value="1"/>
</dbReference>
<dbReference type="InterPro" id="IPR036390">
    <property type="entry name" value="WH_DNA-bd_sf"/>
</dbReference>
<dbReference type="PROSITE" id="PS51000">
    <property type="entry name" value="HTH_DEOR_2"/>
    <property type="match status" value="1"/>
</dbReference>
<protein>
    <submittedName>
        <fullName evidence="4">YafY family transcriptional regulator</fullName>
    </submittedName>
</protein>
<dbReference type="SUPFAM" id="SSF46785">
    <property type="entry name" value="Winged helix' DNA-binding domain"/>
    <property type="match status" value="1"/>
</dbReference>
<dbReference type="AlphaFoldDB" id="A0A5M9H9M2"/>
<dbReference type="InterPro" id="IPR026881">
    <property type="entry name" value="WYL_dom"/>
</dbReference>
<name>A0A5M9H9M2_9SPHI</name>
<keyword evidence="1" id="KW-0805">Transcription regulation</keyword>
<sequence length="321" mass="37295">MNRIDRLSAILIQLQSRRVVKAIDIAERFNISLRTVYRDVKALEEAGIPIIGEAGVGYSLMEGYRLPPIMFTREEATALLTAEKLVEKLTDASNGAIYKSAMYKIKAVLRKPEKDLLENLDSYIEVLQTRPQKQASQPGLNILQTILKAINDKRVVDICYFAHYKQESTNRQIEPIGVFYLDNYWHLVAFCHMREDYRDFRMDRIRSLSLTNEPYQHQHISLKEYTEQEYKCRDLLSVVIRVNKKAARHLAEQKYYNGFISETEKDDSIEMSFLTAFPEGFARWFLMFADEAVLVEPVSLKNRIEEILSVISVKLRSPQLT</sequence>
<dbReference type="Pfam" id="PF25583">
    <property type="entry name" value="WCX"/>
    <property type="match status" value="1"/>
</dbReference>
<evidence type="ECO:0000256" key="1">
    <source>
        <dbReference type="ARBA" id="ARBA00023015"/>
    </source>
</evidence>
<dbReference type="InterPro" id="IPR057727">
    <property type="entry name" value="WCX_dom"/>
</dbReference>
<dbReference type="Pfam" id="PF08279">
    <property type="entry name" value="HTH_11"/>
    <property type="match status" value="1"/>
</dbReference>
<dbReference type="PANTHER" id="PTHR34580:SF3">
    <property type="entry name" value="PROTEIN PAFB"/>
    <property type="match status" value="1"/>
</dbReference>
<dbReference type="InterPro" id="IPR051534">
    <property type="entry name" value="CBASS_pafABC_assoc_protein"/>
</dbReference>